<name>A0ABN0B3A2_9STRE</name>
<reference evidence="1" key="1">
    <citation type="submission" date="2010-09" db="EMBL/GenBank/DDBJ databases">
        <authorList>
            <person name="Daugherty S.C."/>
            <person name="Kilian M."/>
            <person name="Tettelin H."/>
        </authorList>
    </citation>
    <scope>NUCLEOTIDE SEQUENCE [LARGE SCALE GENOMIC DNA]</scope>
    <source>
        <strain evidence="1">SK1302</strain>
    </source>
</reference>
<gene>
    <name evidence="1" type="ORF">SIN_1633</name>
</gene>
<proteinExistence type="predicted"/>
<protein>
    <submittedName>
        <fullName evidence="1">PhoH family protein</fullName>
    </submittedName>
</protein>
<sequence>MKESIDIQLSHPDDLFHLFGSNERHLRLMEDELGVIIHARTEIVQVFGGEVSL</sequence>
<dbReference type="EMBL" id="AEDY01000102">
    <property type="protein sequence ID" value="EFO53668.1"/>
    <property type="molecule type" value="Genomic_DNA"/>
</dbReference>
<evidence type="ECO:0000313" key="1">
    <source>
        <dbReference type="EMBL" id="EFO53668.1"/>
    </source>
</evidence>
<organism evidence="1">
    <name type="scientific">Streptococcus infantis SK1302</name>
    <dbReference type="NCBI Taxonomy" id="871237"/>
    <lineage>
        <taxon>Bacteria</taxon>
        <taxon>Bacillati</taxon>
        <taxon>Bacillota</taxon>
        <taxon>Bacilli</taxon>
        <taxon>Lactobacillales</taxon>
        <taxon>Streptococcaceae</taxon>
        <taxon>Streptococcus</taxon>
    </lineage>
</organism>
<comment type="caution">
    <text evidence="1">The sequence shown here is derived from an EMBL/GenBank/DDBJ whole genome shotgun (WGS) entry which is preliminary data.</text>
</comment>
<accession>A0ABN0B3A2</accession>